<dbReference type="eggNOG" id="ENOG5032Z27">
    <property type="taxonomic scope" value="Bacteria"/>
</dbReference>
<proteinExistence type="predicted"/>
<dbReference type="HOGENOM" id="CLU_1341269_0_0_10"/>
<protein>
    <submittedName>
        <fullName evidence="1">Uncharacterized protein</fullName>
    </submittedName>
</protein>
<organism evidence="1 2">
    <name type="scientific">Niastella koreensis (strain DSM 17620 / KACC 11465 / NBRC 106392 / GR20-10)</name>
    <dbReference type="NCBI Taxonomy" id="700598"/>
    <lineage>
        <taxon>Bacteria</taxon>
        <taxon>Pseudomonadati</taxon>
        <taxon>Bacteroidota</taxon>
        <taxon>Chitinophagia</taxon>
        <taxon>Chitinophagales</taxon>
        <taxon>Chitinophagaceae</taxon>
        <taxon>Niastella</taxon>
    </lineage>
</organism>
<dbReference type="STRING" id="700598.Niako_7031"/>
<evidence type="ECO:0000313" key="2">
    <source>
        <dbReference type="Proteomes" id="UP000005438"/>
    </source>
</evidence>
<dbReference type="Proteomes" id="UP000005438">
    <property type="component" value="Chromosome"/>
</dbReference>
<dbReference type="EMBL" id="CP003178">
    <property type="protein sequence ID" value="AEW03252.1"/>
    <property type="molecule type" value="Genomic_DNA"/>
</dbReference>
<reference evidence="1 2" key="1">
    <citation type="submission" date="2011-12" db="EMBL/GenBank/DDBJ databases">
        <title>The complete genome of Niastella koreensis GR20-10.</title>
        <authorList>
            <consortium name="US DOE Joint Genome Institute (JGI-PGF)"/>
            <person name="Lucas S."/>
            <person name="Han J."/>
            <person name="Lapidus A."/>
            <person name="Bruce D."/>
            <person name="Goodwin L."/>
            <person name="Pitluck S."/>
            <person name="Peters L."/>
            <person name="Kyrpides N."/>
            <person name="Mavromatis K."/>
            <person name="Ivanova N."/>
            <person name="Mikhailova N."/>
            <person name="Davenport K."/>
            <person name="Saunders E."/>
            <person name="Detter J.C."/>
            <person name="Tapia R."/>
            <person name="Han C."/>
            <person name="Land M."/>
            <person name="Hauser L."/>
            <person name="Markowitz V."/>
            <person name="Cheng J.-F."/>
            <person name="Hugenholtz P."/>
            <person name="Woyke T."/>
            <person name="Wu D."/>
            <person name="Tindall B."/>
            <person name="Pomrenke H."/>
            <person name="Brambilla E."/>
            <person name="Klenk H.-P."/>
            <person name="Eisen J.A."/>
        </authorList>
    </citation>
    <scope>NUCLEOTIDE SEQUENCE [LARGE SCALE GENOMIC DNA]</scope>
    <source>
        <strain evidence="2">DSM 17620 / KACC 11465 / NBRC 106392 / GR20-10</strain>
    </source>
</reference>
<name>G8TQK5_NIAKG</name>
<accession>G8TQK5</accession>
<dbReference type="AlphaFoldDB" id="G8TQK5"/>
<sequence>MPYFYKMDVAKIQLSTEELSLVQNAHWLLTKNTIIEKVYALFGEVAHLVRDDFNANPADLLPEVLIPSPKISRGENYGGLPWVMLDYPRLFNRQDTFAIRTLFWWGNFFSVTLHLKGQYKQQFQQNLLNNLPLLASRQFYLCVSGDEWRHEFEEDNYKPLTQMNSTAVEEILLANDFCKLSAKISLPQWNRSKELIIDLYETIVTSIGH</sequence>
<evidence type="ECO:0000313" key="1">
    <source>
        <dbReference type="EMBL" id="AEW03252.1"/>
    </source>
</evidence>
<dbReference type="KEGG" id="nko:Niako_7031"/>
<gene>
    <name evidence="1" type="ordered locus">Niako_7031</name>
</gene>